<proteinExistence type="predicted"/>
<feature type="domain" description="SseB protein N-terminal" evidence="2">
    <location>
        <begin position="9"/>
        <end position="116"/>
    </location>
</feature>
<dbReference type="OrthoDB" id="7831317at2"/>
<name>A0A316G5J2_9RHOB</name>
<evidence type="ECO:0000313" key="4">
    <source>
        <dbReference type="Proteomes" id="UP000245390"/>
    </source>
</evidence>
<evidence type="ECO:0000256" key="1">
    <source>
        <dbReference type="SAM" id="MobiDB-lite"/>
    </source>
</evidence>
<feature type="region of interest" description="Disordered" evidence="1">
    <location>
        <begin position="235"/>
        <end position="257"/>
    </location>
</feature>
<dbReference type="Proteomes" id="UP000245390">
    <property type="component" value="Unassembled WGS sequence"/>
</dbReference>
<protein>
    <submittedName>
        <fullName evidence="3">Type III secretion system (T3SS) SseB-like protein</fullName>
    </submittedName>
</protein>
<dbReference type="Pfam" id="PF07179">
    <property type="entry name" value="SseB"/>
    <property type="match status" value="1"/>
</dbReference>
<gene>
    <name evidence="3" type="ORF">C8D95_105288</name>
</gene>
<keyword evidence="4" id="KW-1185">Reference proteome</keyword>
<sequence length="257" mass="26838">MTPLDRAHAEMDAAPADDAARLRFFAQLADAELVLMIESDGGGPVVPKLFDTEEGTFVLAFDGEDRLAAFAGGPAPYAALPGRALAALLSGRAIGIGLNFEVAPSAILIPPEALAWLTDTLGIAPSQVTATPTEYLPPSGLPETLLKSLDARLAAAGGLAEAAWLVAVRYRGGRRGHLLAIVDARDGAEPAIARAVREALVFSDLAAGELDVTFLPPDAPALARLRRVGLRFDLPKVAPPEPPRAPGTDPTRPPKLR</sequence>
<comment type="caution">
    <text evidence="3">The sequence shown here is derived from an EMBL/GenBank/DDBJ whole genome shotgun (WGS) entry which is preliminary data.</text>
</comment>
<dbReference type="EMBL" id="QGGV01000005">
    <property type="protein sequence ID" value="PWK56221.1"/>
    <property type="molecule type" value="Genomic_DNA"/>
</dbReference>
<evidence type="ECO:0000259" key="2">
    <source>
        <dbReference type="Pfam" id="PF07179"/>
    </source>
</evidence>
<evidence type="ECO:0000313" key="3">
    <source>
        <dbReference type="EMBL" id="PWK56221.1"/>
    </source>
</evidence>
<reference evidence="3 4" key="1">
    <citation type="submission" date="2018-05" db="EMBL/GenBank/DDBJ databases">
        <title>Genomic Encyclopedia of Type Strains, Phase IV (KMG-IV): sequencing the most valuable type-strain genomes for metagenomic binning, comparative biology and taxonomic classification.</title>
        <authorList>
            <person name="Goeker M."/>
        </authorList>
    </citation>
    <scope>NUCLEOTIDE SEQUENCE [LARGE SCALE GENOMIC DNA]</scope>
    <source>
        <strain evidence="3 4">DSM 103371</strain>
    </source>
</reference>
<organism evidence="3 4">
    <name type="scientific">Silicimonas algicola</name>
    <dbReference type="NCBI Taxonomy" id="1826607"/>
    <lineage>
        <taxon>Bacteria</taxon>
        <taxon>Pseudomonadati</taxon>
        <taxon>Pseudomonadota</taxon>
        <taxon>Alphaproteobacteria</taxon>
        <taxon>Rhodobacterales</taxon>
        <taxon>Paracoccaceae</taxon>
    </lineage>
</organism>
<dbReference type="InterPro" id="IPR009839">
    <property type="entry name" value="SseB_N"/>
</dbReference>
<dbReference type="AlphaFoldDB" id="A0A316G5J2"/>
<accession>A0A316G5J2</accession>
<dbReference type="RefSeq" id="WP_109759637.1">
    <property type="nucleotide sequence ID" value="NZ_CP034588.1"/>
</dbReference>
<dbReference type="KEGG" id="salo:EF888_17185"/>